<name>A0AAV3XXW0_9GAST</name>
<evidence type="ECO:0000313" key="3">
    <source>
        <dbReference type="Proteomes" id="UP000735302"/>
    </source>
</evidence>
<feature type="compositionally biased region" description="Low complexity" evidence="1">
    <location>
        <begin position="95"/>
        <end position="104"/>
    </location>
</feature>
<evidence type="ECO:0000313" key="2">
    <source>
        <dbReference type="EMBL" id="GFN75087.1"/>
    </source>
</evidence>
<dbReference type="EMBL" id="BLXT01000208">
    <property type="protein sequence ID" value="GFN75087.1"/>
    <property type="molecule type" value="Genomic_DNA"/>
</dbReference>
<dbReference type="AlphaFoldDB" id="A0AAV3XXW0"/>
<dbReference type="Proteomes" id="UP000735302">
    <property type="component" value="Unassembled WGS sequence"/>
</dbReference>
<keyword evidence="3" id="KW-1185">Reference proteome</keyword>
<comment type="caution">
    <text evidence="2">The sequence shown here is derived from an EMBL/GenBank/DDBJ whole genome shotgun (WGS) entry which is preliminary data.</text>
</comment>
<gene>
    <name evidence="2" type="ORF">PoB_000159300</name>
</gene>
<reference evidence="2 3" key="1">
    <citation type="journal article" date="2021" name="Elife">
        <title>Chloroplast acquisition without the gene transfer in kleptoplastic sea slugs, Plakobranchus ocellatus.</title>
        <authorList>
            <person name="Maeda T."/>
            <person name="Takahashi S."/>
            <person name="Yoshida T."/>
            <person name="Shimamura S."/>
            <person name="Takaki Y."/>
            <person name="Nagai Y."/>
            <person name="Toyoda A."/>
            <person name="Suzuki Y."/>
            <person name="Arimoto A."/>
            <person name="Ishii H."/>
            <person name="Satoh N."/>
            <person name="Nishiyama T."/>
            <person name="Hasebe M."/>
            <person name="Maruyama T."/>
            <person name="Minagawa J."/>
            <person name="Obokata J."/>
            <person name="Shigenobu S."/>
        </authorList>
    </citation>
    <scope>NUCLEOTIDE SEQUENCE [LARGE SCALE GENOMIC DNA]</scope>
</reference>
<accession>A0AAV3XXW0</accession>
<sequence length="127" mass="14505">MEWHTIHTIYAENLRVKTVTHELDRSQNLNTTVTHELDRSQNLNTTVTHGHDMSQNLNTTVKHEHMSQNLKTSILSSQFTHRQHEDEEVKTCPCSSSNSSSSRSSRQHGAVPISRVCNPDWLLFGVD</sequence>
<organism evidence="2 3">
    <name type="scientific">Plakobranchus ocellatus</name>
    <dbReference type="NCBI Taxonomy" id="259542"/>
    <lineage>
        <taxon>Eukaryota</taxon>
        <taxon>Metazoa</taxon>
        <taxon>Spiralia</taxon>
        <taxon>Lophotrochozoa</taxon>
        <taxon>Mollusca</taxon>
        <taxon>Gastropoda</taxon>
        <taxon>Heterobranchia</taxon>
        <taxon>Euthyneura</taxon>
        <taxon>Panpulmonata</taxon>
        <taxon>Sacoglossa</taxon>
        <taxon>Placobranchoidea</taxon>
        <taxon>Plakobranchidae</taxon>
        <taxon>Plakobranchus</taxon>
    </lineage>
</organism>
<evidence type="ECO:0000256" key="1">
    <source>
        <dbReference type="SAM" id="MobiDB-lite"/>
    </source>
</evidence>
<feature type="region of interest" description="Disordered" evidence="1">
    <location>
        <begin position="78"/>
        <end position="110"/>
    </location>
</feature>
<proteinExistence type="predicted"/>
<protein>
    <submittedName>
        <fullName evidence="2">Uncharacterized protein</fullName>
    </submittedName>
</protein>